<organism evidence="7 8">
    <name type="scientific">Diacronema lutheri</name>
    <name type="common">Unicellular marine alga</name>
    <name type="synonym">Monochrysis lutheri</name>
    <dbReference type="NCBI Taxonomy" id="2081491"/>
    <lineage>
        <taxon>Eukaryota</taxon>
        <taxon>Haptista</taxon>
        <taxon>Haptophyta</taxon>
        <taxon>Pavlovophyceae</taxon>
        <taxon>Pavlovales</taxon>
        <taxon>Pavlovaceae</taxon>
        <taxon>Diacronema</taxon>
    </lineage>
</organism>
<dbReference type="Pfam" id="PF01067">
    <property type="entry name" value="Calpain_III"/>
    <property type="match status" value="2"/>
</dbReference>
<dbReference type="InterPro" id="IPR036213">
    <property type="entry name" value="Calpain_III_sf"/>
</dbReference>
<dbReference type="PANTHER" id="PTHR10183:SF379">
    <property type="entry name" value="CALPAIN-5"/>
    <property type="match status" value="1"/>
</dbReference>
<dbReference type="PRINTS" id="PR00704">
    <property type="entry name" value="CALPAIN"/>
</dbReference>
<proteinExistence type="inferred from homology"/>
<evidence type="ECO:0000256" key="4">
    <source>
        <dbReference type="ARBA" id="ARBA00022807"/>
    </source>
</evidence>
<dbReference type="InterPro" id="IPR022683">
    <property type="entry name" value="Calpain_III"/>
</dbReference>
<dbReference type="Proteomes" id="UP000751190">
    <property type="component" value="Unassembled WGS sequence"/>
</dbReference>
<sequence>MKTDAELSEETFKALAAQHPRSRHANPESTGCAIEGAWTKGLAGGCPKFGSWAKNPQFHLLPSRTAQVTIELRQQMGDDGKGFGIGFVVLKAEDAHAPKLTVTKPEMVFYTKPYKSSQRVSATLTLMPRPAGLPYVVIPSTYEPNQFAQFSLSIETDDPDCKFGWLGDASRVFAGSRAPVPSAGASGAYAQPDNEVRIASEGKALSKSQEAELERMVADAIAWCTANGDKPYEDAEFPADSRSLWGGATNKAGLPDAKVWLRPSQLPAVKEAGERAALFKPRAEIDGVVKGSTALRNDWLLSACNIVAGQKEAIDRVFLFPKNPATRPPAEGARDRGLYVVAFFEDDPHSDDDWKLVLVDDRIPCDGDGRPLFARCVSAHVFWVQIVEKAFAKLSGGYAHMAGGTVLQGLELLTGGTPKKLDLRDADTLETLTEGASRAPGVDLADEATRAALLREHGALWHELLSALKASPPQVVGCVFRAKPKPGKLAAAADDGARLVRAGLEPETVYCVTGGINYDGTRLMRLRQLHGATGEWNGRWSDGSALWTPNMRQMLNYSDDASDGVFWMEYDDFVAHFNKLFFCRMAGDLYTTMTVRSRWHGATAGGGPRHVSFRTNGQWLLDISKRTTVTVTLAVEDPRRREGSGGKDALGVKIGWSIFRGNARPADRRRRRLHGGPAELVAAAEPRLARKVVRTLQLEPSAIPYVLVPHTDEPAREAAFRLVLTADDREDDGLPDLRVEPVRAATDWKTTTLRASWGGASAAAAGPPGSGAQYWANPQYELLVEKQSRVFIFLEPDRAPNADGTPSSHFPPVGFELLEGVGPFCKLHEQASGKRLDQSKVEAGAGVWLEKTLDATGAKPYVVIPFVAARAAHGEHAQAFTITVYTDQKHSFAPVGVRPECPICERMAIVLKRLAEHEAQVDERLEHLEKHRYLLERACRPCGMPAGGAERA</sequence>
<dbReference type="PANTHER" id="PTHR10183">
    <property type="entry name" value="CALPAIN"/>
    <property type="match status" value="1"/>
</dbReference>
<dbReference type="InterPro" id="IPR022682">
    <property type="entry name" value="Calpain_domain_III"/>
</dbReference>
<dbReference type="SMART" id="SM00230">
    <property type="entry name" value="CysPc"/>
    <property type="match status" value="1"/>
</dbReference>
<name>A0A8J5XHC2_DIALT</name>
<evidence type="ECO:0000256" key="5">
    <source>
        <dbReference type="PROSITE-ProRule" id="PRU00239"/>
    </source>
</evidence>
<dbReference type="OrthoDB" id="445853at2759"/>
<dbReference type="SMART" id="SM00720">
    <property type="entry name" value="calpain_III"/>
    <property type="match status" value="1"/>
</dbReference>
<dbReference type="GO" id="GO:0006508">
    <property type="term" value="P:proteolysis"/>
    <property type="evidence" value="ECO:0007669"/>
    <property type="project" value="UniProtKB-KW"/>
</dbReference>
<evidence type="ECO:0000256" key="1">
    <source>
        <dbReference type="ARBA" id="ARBA00007623"/>
    </source>
</evidence>
<evidence type="ECO:0000313" key="8">
    <source>
        <dbReference type="Proteomes" id="UP000751190"/>
    </source>
</evidence>
<comment type="caution">
    <text evidence="7">The sequence shown here is derived from an EMBL/GenBank/DDBJ whole genome shotgun (WGS) entry which is preliminary data.</text>
</comment>
<comment type="similarity">
    <text evidence="1">Belongs to the peptidase C2 family.</text>
</comment>
<dbReference type="PROSITE" id="PS50203">
    <property type="entry name" value="CALPAIN_CAT"/>
    <property type="match status" value="1"/>
</dbReference>
<dbReference type="Gene3D" id="2.60.120.380">
    <property type="match status" value="3"/>
</dbReference>
<feature type="domain" description="Calpain catalytic" evidence="6">
    <location>
        <begin position="231"/>
        <end position="586"/>
    </location>
</feature>
<dbReference type="GO" id="GO:0004198">
    <property type="term" value="F:calcium-dependent cysteine-type endopeptidase activity"/>
    <property type="evidence" value="ECO:0007669"/>
    <property type="project" value="InterPro"/>
</dbReference>
<evidence type="ECO:0000259" key="6">
    <source>
        <dbReference type="PROSITE" id="PS50203"/>
    </source>
</evidence>
<dbReference type="SUPFAM" id="SSF54001">
    <property type="entry name" value="Cysteine proteinases"/>
    <property type="match status" value="1"/>
</dbReference>
<keyword evidence="8" id="KW-1185">Reference proteome</keyword>
<evidence type="ECO:0000256" key="2">
    <source>
        <dbReference type="ARBA" id="ARBA00022670"/>
    </source>
</evidence>
<evidence type="ECO:0000313" key="7">
    <source>
        <dbReference type="EMBL" id="KAG8463065.1"/>
    </source>
</evidence>
<dbReference type="EMBL" id="JAGTXO010000018">
    <property type="protein sequence ID" value="KAG8463065.1"/>
    <property type="molecule type" value="Genomic_DNA"/>
</dbReference>
<dbReference type="InterPro" id="IPR001300">
    <property type="entry name" value="Peptidase_C2_calpain_cat"/>
</dbReference>
<accession>A0A8J5XHC2</accession>
<evidence type="ECO:0000256" key="3">
    <source>
        <dbReference type="ARBA" id="ARBA00022801"/>
    </source>
</evidence>
<keyword evidence="3" id="KW-0378">Hydrolase</keyword>
<dbReference type="AlphaFoldDB" id="A0A8J5XHC2"/>
<comment type="caution">
    <text evidence="5">Lacks conserved residue(s) required for the propagation of feature annotation.</text>
</comment>
<protein>
    <recommendedName>
        <fullName evidence="6">Calpain catalytic domain-containing protein</fullName>
    </recommendedName>
</protein>
<gene>
    <name evidence="7" type="ORF">KFE25_001838</name>
</gene>
<dbReference type="Pfam" id="PF00648">
    <property type="entry name" value="Peptidase_C2"/>
    <property type="match status" value="1"/>
</dbReference>
<dbReference type="SUPFAM" id="SSF49758">
    <property type="entry name" value="Calpain large subunit, middle domain (domain III)"/>
    <property type="match status" value="3"/>
</dbReference>
<dbReference type="InterPro" id="IPR038765">
    <property type="entry name" value="Papain-like_cys_pep_sf"/>
</dbReference>
<reference evidence="7" key="1">
    <citation type="submission" date="2021-05" db="EMBL/GenBank/DDBJ databases">
        <title>The genome of the haptophyte Pavlova lutheri (Diacronema luteri, Pavlovales) - a model for lipid biosynthesis in eukaryotic algae.</title>
        <authorList>
            <person name="Hulatt C.J."/>
            <person name="Posewitz M.C."/>
        </authorList>
    </citation>
    <scope>NUCLEOTIDE SEQUENCE</scope>
    <source>
        <strain evidence="7">NIVA-4/92</strain>
    </source>
</reference>
<dbReference type="OMA" id="ICERMAI"/>
<dbReference type="Gene3D" id="3.90.70.10">
    <property type="entry name" value="Cysteine proteinases"/>
    <property type="match status" value="1"/>
</dbReference>
<dbReference type="InterPro" id="IPR022684">
    <property type="entry name" value="Calpain_cysteine_protease"/>
</dbReference>
<keyword evidence="2" id="KW-0645">Protease</keyword>
<keyword evidence="4" id="KW-0788">Thiol protease</keyword>